<dbReference type="Gene3D" id="2.60.120.260">
    <property type="entry name" value="Galactose-binding domain-like"/>
    <property type="match status" value="1"/>
</dbReference>
<dbReference type="InterPro" id="IPR045119">
    <property type="entry name" value="SUN1-5"/>
</dbReference>
<evidence type="ECO:0000256" key="5">
    <source>
        <dbReference type="SAM" id="Phobius"/>
    </source>
</evidence>
<evidence type="ECO:0000259" key="6">
    <source>
        <dbReference type="PROSITE" id="PS51469"/>
    </source>
</evidence>
<keyword evidence="4 5" id="KW-0472">Membrane</keyword>
<reference evidence="7 8" key="1">
    <citation type="submission" date="2023-09" db="EMBL/GenBank/DDBJ databases">
        <title>Nesidiocoris tenuis whole genome shotgun sequence.</title>
        <authorList>
            <person name="Shibata T."/>
            <person name="Shimoda M."/>
            <person name="Kobayashi T."/>
            <person name="Uehara T."/>
        </authorList>
    </citation>
    <scope>NUCLEOTIDE SEQUENCE [LARGE SCALE GENOMIC DNA]</scope>
    <source>
        <strain evidence="7 8">Japan</strain>
    </source>
</reference>
<feature type="transmembrane region" description="Helical" evidence="5">
    <location>
        <begin position="278"/>
        <end position="298"/>
    </location>
</feature>
<evidence type="ECO:0000313" key="8">
    <source>
        <dbReference type="Proteomes" id="UP001307889"/>
    </source>
</evidence>
<dbReference type="EMBL" id="AP028918">
    <property type="protein sequence ID" value="BES99046.1"/>
    <property type="molecule type" value="Genomic_DNA"/>
</dbReference>
<feature type="domain" description="SUN" evidence="6">
    <location>
        <begin position="433"/>
        <end position="593"/>
    </location>
</feature>
<dbReference type="PANTHER" id="PTHR12911">
    <property type="entry name" value="SAD1/UNC-84-LIKE PROTEIN-RELATED"/>
    <property type="match status" value="1"/>
</dbReference>
<dbReference type="Pfam" id="PF07738">
    <property type="entry name" value="Sad1_UNC"/>
    <property type="match status" value="1"/>
</dbReference>
<comment type="subcellular location">
    <subcellularLocation>
        <location evidence="1">Membrane</location>
    </subcellularLocation>
</comment>
<keyword evidence="3 5" id="KW-1133">Transmembrane helix</keyword>
<protein>
    <submittedName>
        <fullName evidence="7">Sad1 / UNC-like C-terminal</fullName>
    </submittedName>
</protein>
<accession>A0ABN7B7C2</accession>
<dbReference type="PANTHER" id="PTHR12911:SF8">
    <property type="entry name" value="KLAROID PROTEIN-RELATED"/>
    <property type="match status" value="1"/>
</dbReference>
<gene>
    <name evidence="7" type="ORF">NTJ_11862</name>
</gene>
<proteinExistence type="predicted"/>
<organism evidence="7 8">
    <name type="scientific">Nesidiocoris tenuis</name>
    <dbReference type="NCBI Taxonomy" id="355587"/>
    <lineage>
        <taxon>Eukaryota</taxon>
        <taxon>Metazoa</taxon>
        <taxon>Ecdysozoa</taxon>
        <taxon>Arthropoda</taxon>
        <taxon>Hexapoda</taxon>
        <taxon>Insecta</taxon>
        <taxon>Pterygota</taxon>
        <taxon>Neoptera</taxon>
        <taxon>Paraneoptera</taxon>
        <taxon>Hemiptera</taxon>
        <taxon>Heteroptera</taxon>
        <taxon>Panheteroptera</taxon>
        <taxon>Cimicomorpha</taxon>
        <taxon>Miridae</taxon>
        <taxon>Dicyphina</taxon>
        <taxon>Nesidiocoris</taxon>
    </lineage>
</organism>
<evidence type="ECO:0000313" key="7">
    <source>
        <dbReference type="EMBL" id="BES99046.1"/>
    </source>
</evidence>
<evidence type="ECO:0000256" key="2">
    <source>
        <dbReference type="ARBA" id="ARBA00022692"/>
    </source>
</evidence>
<name>A0ABN7B7C2_9HEMI</name>
<evidence type="ECO:0000256" key="3">
    <source>
        <dbReference type="ARBA" id="ARBA00022989"/>
    </source>
</evidence>
<feature type="transmembrane region" description="Helical" evidence="5">
    <location>
        <begin position="171"/>
        <end position="191"/>
    </location>
</feature>
<dbReference type="PROSITE" id="PS51469">
    <property type="entry name" value="SUN"/>
    <property type="match status" value="1"/>
</dbReference>
<keyword evidence="8" id="KW-1185">Reference proteome</keyword>
<evidence type="ECO:0000256" key="4">
    <source>
        <dbReference type="ARBA" id="ARBA00023136"/>
    </source>
</evidence>
<keyword evidence="2 5" id="KW-0812">Transmembrane</keyword>
<feature type="transmembrane region" description="Helical" evidence="5">
    <location>
        <begin position="211"/>
        <end position="230"/>
    </location>
</feature>
<dbReference type="Proteomes" id="UP001307889">
    <property type="component" value="Chromosome 10"/>
</dbReference>
<dbReference type="InterPro" id="IPR012919">
    <property type="entry name" value="SUN_dom"/>
</dbReference>
<evidence type="ECO:0000256" key="1">
    <source>
        <dbReference type="ARBA" id="ARBA00004370"/>
    </source>
</evidence>
<sequence>MSGDSVFSKLNGSGGFVKFNESLTLTSVKTTKVLKSSSKTNGSECATRLSDETCLSSRPPDDGREYVFRHGRWWPKETVRVVDYYKSFGDWFNKFPKTDYLYSPSSPWYGTEVAPGIPRIPNMCRPSYRTHREEHASFRGSFRSLFTANQVRRETWTELCRRWVRTTTTTVETVMTTTMAIVSLAFVTVASRLSFSSSSLATADRGGTSSRAWLLLFLFLLVPLFCYPAYKSGALDSQNMSARASSLYESFSPLMKPYFALWDGLKYLADQLLRSIRLLPSLVVEFVAALYEVLYSFIETDFGPSGVQKIPIEATTVRKEEHHLDRSSDQMELLNQMLELKSAMTLLNSKNDETLTKLRVEFERKFSELEAAIKSISTRVDEGDTAKIQSAAALTKTEGPGRDVDLVELVQGMIDLYHADRTGKTDYALASNGASIASIRCTRPFDKRPRQYDIWGIVFWNHVNPPDVIIKSGHLPGECWAFEGANGYVVIQLSVPIFVTGFSLEHTPKELTPHGNIESAPKQFSVWGLKSVDDKEEESLGRFEFLDNGKSLQTYDAIIVDKPFQLVELRIESNHGHMEYTCLYRFRVHGRPVPEPQIRNK</sequence>